<reference evidence="1 2" key="1">
    <citation type="journal article" date="2019" name="Sci. Rep.">
        <title>Orb-weaving spider Araneus ventricosus genome elucidates the spidroin gene catalogue.</title>
        <authorList>
            <person name="Kono N."/>
            <person name="Nakamura H."/>
            <person name="Ohtoshi R."/>
            <person name="Moran D.A.P."/>
            <person name="Shinohara A."/>
            <person name="Yoshida Y."/>
            <person name="Fujiwara M."/>
            <person name="Mori M."/>
            <person name="Tomita M."/>
            <person name="Arakawa K."/>
        </authorList>
    </citation>
    <scope>NUCLEOTIDE SEQUENCE [LARGE SCALE GENOMIC DNA]</scope>
</reference>
<accession>A0A4Y2KNY2</accession>
<comment type="caution">
    <text evidence="1">The sequence shown here is derived from an EMBL/GenBank/DDBJ whole genome shotgun (WGS) entry which is preliminary data.</text>
</comment>
<name>A0A4Y2KNY2_ARAVE</name>
<protein>
    <submittedName>
        <fullName evidence="1">Uncharacterized protein</fullName>
    </submittedName>
</protein>
<dbReference type="EMBL" id="BGPR01004835">
    <property type="protein sequence ID" value="GBN03862.1"/>
    <property type="molecule type" value="Genomic_DNA"/>
</dbReference>
<sequence>MSGVTKFRALPMRVRRSSKLRGNGGTYTLSFKKSCKKKTHGGRGDLVVKASGLKVPGSKPDSTENLLYLRAWCMLNLTSGLAKEFIVWSFGEKRDRWRIDLEIDSRLDSRDRKGLRSQISARDSALVRAFLDLVELKPAFGWIAPLESCNALEHSFKGSLES</sequence>
<evidence type="ECO:0000313" key="2">
    <source>
        <dbReference type="Proteomes" id="UP000499080"/>
    </source>
</evidence>
<proteinExistence type="predicted"/>
<keyword evidence="2" id="KW-1185">Reference proteome</keyword>
<dbReference type="Proteomes" id="UP000499080">
    <property type="component" value="Unassembled WGS sequence"/>
</dbReference>
<dbReference type="AlphaFoldDB" id="A0A4Y2KNY2"/>
<gene>
    <name evidence="1" type="ORF">AVEN_9749_1</name>
</gene>
<organism evidence="1 2">
    <name type="scientific">Araneus ventricosus</name>
    <name type="common">Orbweaver spider</name>
    <name type="synonym">Epeira ventricosa</name>
    <dbReference type="NCBI Taxonomy" id="182803"/>
    <lineage>
        <taxon>Eukaryota</taxon>
        <taxon>Metazoa</taxon>
        <taxon>Ecdysozoa</taxon>
        <taxon>Arthropoda</taxon>
        <taxon>Chelicerata</taxon>
        <taxon>Arachnida</taxon>
        <taxon>Araneae</taxon>
        <taxon>Araneomorphae</taxon>
        <taxon>Entelegynae</taxon>
        <taxon>Araneoidea</taxon>
        <taxon>Araneidae</taxon>
        <taxon>Araneus</taxon>
    </lineage>
</organism>
<evidence type="ECO:0000313" key="1">
    <source>
        <dbReference type="EMBL" id="GBN03862.1"/>
    </source>
</evidence>